<keyword evidence="6" id="KW-1185">Reference proteome</keyword>
<reference evidence="3 5" key="1">
    <citation type="submission" date="2015-11" db="EMBL/GenBank/DDBJ databases">
        <title>Complete Genome Sequence of Kocuria flava strain HO-9041.</title>
        <authorList>
            <person name="Zhou M."/>
            <person name="Dai J."/>
        </authorList>
    </citation>
    <scope>NUCLEOTIDE SEQUENCE [LARGE SCALE GENOMIC DNA]</scope>
    <source>
        <strain evidence="3 5">HO-9041</strain>
    </source>
</reference>
<evidence type="ECO:0000313" key="5">
    <source>
        <dbReference type="Proteomes" id="UP000057181"/>
    </source>
</evidence>
<sequence length="78" mass="8003">MAGSGTMSTSPTGRHHESTPTARTALRALTALVTAALVAGAVHFAELELLTAAMLVAVAGIAVDVRLTARLARVRVRP</sequence>
<dbReference type="EMBL" id="CP013254">
    <property type="protein sequence ID" value="ALU40040.1"/>
    <property type="molecule type" value="Genomic_DNA"/>
</dbReference>
<evidence type="ECO:0000256" key="2">
    <source>
        <dbReference type="SAM" id="Phobius"/>
    </source>
</evidence>
<keyword evidence="2" id="KW-0812">Transmembrane</keyword>
<feature type="compositionally biased region" description="Polar residues" evidence="1">
    <location>
        <begin position="1"/>
        <end position="12"/>
    </location>
</feature>
<accession>A0A0U3HGV1</accession>
<keyword evidence="2" id="KW-1133">Transmembrane helix</keyword>
<dbReference type="EMBL" id="BJZR01000014">
    <property type="protein sequence ID" value="GEO91539.1"/>
    <property type="molecule type" value="Genomic_DNA"/>
</dbReference>
<feature type="transmembrane region" description="Helical" evidence="2">
    <location>
        <begin position="24"/>
        <end position="44"/>
    </location>
</feature>
<name>A0A0U3HGV1_9MICC</name>
<evidence type="ECO:0000313" key="6">
    <source>
        <dbReference type="Proteomes" id="UP000321155"/>
    </source>
</evidence>
<proteinExistence type="predicted"/>
<reference evidence="4 6" key="2">
    <citation type="submission" date="2019-07" db="EMBL/GenBank/DDBJ databases">
        <title>Whole genome shotgun sequence of Kocuria flava NBRC 107626.</title>
        <authorList>
            <person name="Hosoyama A."/>
            <person name="Uohara A."/>
            <person name="Ohji S."/>
            <person name="Ichikawa N."/>
        </authorList>
    </citation>
    <scope>NUCLEOTIDE SEQUENCE [LARGE SCALE GENOMIC DNA]</scope>
    <source>
        <strain evidence="4 6">NBRC 107626</strain>
    </source>
</reference>
<dbReference type="Proteomes" id="UP000321155">
    <property type="component" value="Unassembled WGS sequence"/>
</dbReference>
<gene>
    <name evidence="3" type="ORF">AS188_10125</name>
    <name evidence="4" type="ORF">KFL01_08450</name>
</gene>
<feature type="region of interest" description="Disordered" evidence="1">
    <location>
        <begin position="1"/>
        <end position="21"/>
    </location>
</feature>
<evidence type="ECO:0000313" key="4">
    <source>
        <dbReference type="EMBL" id="GEO91539.1"/>
    </source>
</evidence>
<dbReference type="Proteomes" id="UP000057181">
    <property type="component" value="Chromosome"/>
</dbReference>
<organism evidence="3 5">
    <name type="scientific">Kocuria flava</name>
    <dbReference type="NCBI Taxonomy" id="446860"/>
    <lineage>
        <taxon>Bacteria</taxon>
        <taxon>Bacillati</taxon>
        <taxon>Actinomycetota</taxon>
        <taxon>Actinomycetes</taxon>
        <taxon>Micrococcales</taxon>
        <taxon>Micrococcaceae</taxon>
        <taxon>Kocuria</taxon>
    </lineage>
</organism>
<feature type="transmembrane region" description="Helical" evidence="2">
    <location>
        <begin position="50"/>
        <end position="69"/>
    </location>
</feature>
<evidence type="ECO:0000256" key="1">
    <source>
        <dbReference type="SAM" id="MobiDB-lite"/>
    </source>
</evidence>
<evidence type="ECO:0000313" key="3">
    <source>
        <dbReference type="EMBL" id="ALU40040.1"/>
    </source>
</evidence>
<dbReference type="KEGG" id="kfv:AS188_10125"/>
<keyword evidence="2" id="KW-0472">Membrane</keyword>
<protein>
    <submittedName>
        <fullName evidence="3">Uncharacterized protein</fullName>
    </submittedName>
</protein>
<dbReference type="AlphaFoldDB" id="A0A0U3HGV1"/>